<protein>
    <submittedName>
        <fullName evidence="2">Uncharacterized protein</fullName>
    </submittedName>
</protein>
<feature type="region of interest" description="Disordered" evidence="1">
    <location>
        <begin position="1"/>
        <end position="49"/>
    </location>
</feature>
<keyword evidence="3" id="KW-1185">Reference proteome</keyword>
<organism evidence="2 3">
    <name type="scientific">Beta vulgaris subsp. vulgaris</name>
    <name type="common">Beet</name>
    <dbReference type="NCBI Taxonomy" id="3555"/>
    <lineage>
        <taxon>Eukaryota</taxon>
        <taxon>Viridiplantae</taxon>
        <taxon>Streptophyta</taxon>
        <taxon>Embryophyta</taxon>
        <taxon>Tracheophyta</taxon>
        <taxon>Spermatophyta</taxon>
        <taxon>Magnoliopsida</taxon>
        <taxon>eudicotyledons</taxon>
        <taxon>Gunneridae</taxon>
        <taxon>Pentapetalae</taxon>
        <taxon>Caryophyllales</taxon>
        <taxon>Chenopodiaceae</taxon>
        <taxon>Betoideae</taxon>
        <taxon>Beta</taxon>
    </lineage>
</organism>
<feature type="compositionally biased region" description="Gly residues" evidence="1">
    <location>
        <begin position="34"/>
        <end position="45"/>
    </location>
</feature>
<dbReference type="EMBL" id="KQ127429">
    <property type="protein sequence ID" value="KMS64589.1"/>
    <property type="molecule type" value="Genomic_DNA"/>
</dbReference>
<dbReference type="Gramene" id="KMS64589">
    <property type="protein sequence ID" value="KMS64589"/>
    <property type="gene ID" value="BVRB_018740"/>
</dbReference>
<sequence>QDNSRLTHLRQRRPDHRQEHQAAPRQSEQRTCSGDGGGGGGGGEPGMPPLTMLMDGKVTVHCGSLYWNIDLQHDNDGPPRSLLTTVSTSDTGSSFMGFLSGFAMPEYVNPNAIAFIKLISGSQGGSPVQYLDANTTETTIQTCGNKTIQIASGIISNAARESIPTTPIVVNTLKTPTCDFNSISSFKQAFNYVSGIAKQLQVDASLYKQFSFLQGALDSRDALAACKSLVDPMFSTQ</sequence>
<name>A0A0J7YLM6_BETVV</name>
<feature type="non-terminal residue" evidence="2">
    <location>
        <position position="1"/>
    </location>
</feature>
<evidence type="ECO:0000313" key="2">
    <source>
        <dbReference type="EMBL" id="KMS64589.1"/>
    </source>
</evidence>
<feature type="non-terminal residue" evidence="2">
    <location>
        <position position="237"/>
    </location>
</feature>
<dbReference type="AlphaFoldDB" id="A0A0J7YLM6"/>
<dbReference type="Proteomes" id="UP000035740">
    <property type="component" value="Unassembled WGS sequence"/>
</dbReference>
<proteinExistence type="predicted"/>
<gene>
    <name evidence="2" type="ORF">BVRB_018740</name>
</gene>
<evidence type="ECO:0000313" key="3">
    <source>
        <dbReference type="Proteomes" id="UP000035740"/>
    </source>
</evidence>
<evidence type="ECO:0000256" key="1">
    <source>
        <dbReference type="SAM" id="MobiDB-lite"/>
    </source>
</evidence>
<accession>A0A0J7YLM6</accession>
<reference evidence="2 3" key="1">
    <citation type="journal article" date="2014" name="Nature">
        <title>The genome of the recently domesticated crop plant sugar beet (Beta vulgaris).</title>
        <authorList>
            <person name="Dohm J.C."/>
            <person name="Minoche A.E."/>
            <person name="Holtgrawe D."/>
            <person name="Capella-Gutierrez S."/>
            <person name="Zakrzewski F."/>
            <person name="Tafer H."/>
            <person name="Rupp O."/>
            <person name="Sorensen T.R."/>
            <person name="Stracke R."/>
            <person name="Reinhardt R."/>
            <person name="Goesmann A."/>
            <person name="Kraft T."/>
            <person name="Schulz B."/>
            <person name="Stadler P.F."/>
            <person name="Schmidt T."/>
            <person name="Gabaldon T."/>
            <person name="Lehrach H."/>
            <person name="Weisshaar B."/>
            <person name="Himmelbauer H."/>
        </authorList>
    </citation>
    <scope>NUCLEOTIDE SEQUENCE [LARGE SCALE GENOMIC DNA]</scope>
    <source>
        <tissue evidence="2">Taproot</tissue>
    </source>
</reference>